<dbReference type="AlphaFoldDB" id="A0AA40ZXM1"/>
<dbReference type="InterPro" id="IPR036388">
    <property type="entry name" value="WH-like_DNA-bd_sf"/>
</dbReference>
<evidence type="ECO:0000313" key="4">
    <source>
        <dbReference type="Proteomes" id="UP000584663"/>
    </source>
</evidence>
<feature type="domain" description="HTH luxR-type" evidence="1">
    <location>
        <begin position="294"/>
        <end position="351"/>
    </location>
</feature>
<evidence type="ECO:0000313" key="2">
    <source>
        <dbReference type="EMBL" id="MBB4611056.1"/>
    </source>
</evidence>
<dbReference type="GO" id="GO:0003677">
    <property type="term" value="F:DNA binding"/>
    <property type="evidence" value="ECO:0007669"/>
    <property type="project" value="UniProtKB-KW"/>
</dbReference>
<sequence>MVDATVLASLYEAGGSPEKWPDMLDLIAGSVGARGGIIFSATDGTGFHMASPGVAELFADYVAEGWMERNERGAPLVHQRSPQFVTDTDVRSLDDIATMSVYQDFFKPRGACAGAGTLLQGAHHDMLVMTIEAFESHEAARAALPHLDALRPHIGRAMSLASQIQNARAQGLVDGLALIGSAAAIVGANGRLRATNQAFRDQFGSLASDHHATLCFADPHANAALKTALSMPGRLRHQAGSIVVRDRAGTPIQVMHIVPLVRSARDLFESDGLLLLTAGGENRAIPGADLLRLLFDLTPTEARLARHLAEGVALQDAAAHLGMTYGTARVHLRAVFQKTGVRRQSELVGLLGRYSSPFA</sequence>
<comment type="caution">
    <text evidence="3">The sequence shown here is derived from an EMBL/GenBank/DDBJ whole genome shotgun (WGS) entry which is preliminary data.</text>
</comment>
<dbReference type="InterPro" id="IPR016032">
    <property type="entry name" value="Sig_transdc_resp-reg_C-effctor"/>
</dbReference>
<evidence type="ECO:0000313" key="5">
    <source>
        <dbReference type="Proteomes" id="UP000704529"/>
    </source>
</evidence>
<reference evidence="2 4" key="1">
    <citation type="submission" date="2020-08" db="EMBL/GenBank/DDBJ databases">
        <title>Genomic Encyclopedia of Type Strains, Phase IV (KMG-IV): sequencing the most valuable type-strain genomes for metagenomic binning, comparative biology and taxonomic classification.</title>
        <authorList>
            <person name="Goeker M."/>
        </authorList>
    </citation>
    <scope>NUCLEOTIDE SEQUENCE [LARGE SCALE GENOMIC DNA]</scope>
    <source>
        <strain evidence="2 4">DSM 14562</strain>
    </source>
</reference>
<protein>
    <submittedName>
        <fullName evidence="2">DNA-binding CsgD family transcriptional regulator</fullName>
    </submittedName>
    <submittedName>
        <fullName evidence="3">Helix-turn-helix transcriptional regulator</fullName>
    </submittedName>
</protein>
<dbReference type="Proteomes" id="UP000584663">
    <property type="component" value="Unassembled WGS sequence"/>
</dbReference>
<accession>A0AA40ZXM1</accession>
<dbReference type="Gene3D" id="1.10.10.10">
    <property type="entry name" value="Winged helix-like DNA-binding domain superfamily/Winged helix DNA-binding domain"/>
    <property type="match status" value="1"/>
</dbReference>
<organism evidence="3 5">
    <name type="scientific">Sphingomonas yabuuchiae</name>
    <dbReference type="NCBI Taxonomy" id="172044"/>
    <lineage>
        <taxon>Bacteria</taxon>
        <taxon>Pseudomonadati</taxon>
        <taxon>Pseudomonadota</taxon>
        <taxon>Alphaproteobacteria</taxon>
        <taxon>Sphingomonadales</taxon>
        <taxon>Sphingomonadaceae</taxon>
        <taxon>Sphingomonas</taxon>
    </lineage>
</organism>
<keyword evidence="4" id="KW-1185">Reference proteome</keyword>
<name>A0AA40ZXM1_9SPHN</name>
<keyword evidence="2" id="KW-0238">DNA-binding</keyword>
<reference evidence="3" key="2">
    <citation type="submission" date="2021-01" db="EMBL/GenBank/DDBJ databases">
        <title>Genome Sequencing of Type Strains.</title>
        <authorList>
            <person name="Lemaire J.F."/>
            <person name="Inderbitzin P."/>
            <person name="Collins S.B."/>
            <person name="Wespe N."/>
            <person name="Knight-Connoni V."/>
        </authorList>
    </citation>
    <scope>NUCLEOTIDE SEQUENCE</scope>
    <source>
        <strain evidence="3">DSM 14562</strain>
    </source>
</reference>
<evidence type="ECO:0000313" key="3">
    <source>
        <dbReference type="EMBL" id="MBN3558258.1"/>
    </source>
</evidence>
<dbReference type="GO" id="GO:0006355">
    <property type="term" value="P:regulation of DNA-templated transcription"/>
    <property type="evidence" value="ECO:0007669"/>
    <property type="project" value="InterPro"/>
</dbReference>
<evidence type="ECO:0000259" key="1">
    <source>
        <dbReference type="SMART" id="SM00421"/>
    </source>
</evidence>
<dbReference type="EMBL" id="JAFHKU010000126">
    <property type="protein sequence ID" value="MBN3558258.1"/>
    <property type="molecule type" value="Genomic_DNA"/>
</dbReference>
<gene>
    <name evidence="2" type="ORF">GGQ89_003296</name>
    <name evidence="3" type="ORF">JYA60_08470</name>
</gene>
<dbReference type="RefSeq" id="WP_184106448.1">
    <property type="nucleotide sequence ID" value="NZ_JACHNX010000018.1"/>
</dbReference>
<dbReference type="InterPro" id="IPR000792">
    <property type="entry name" value="Tscrpt_reg_LuxR_C"/>
</dbReference>
<dbReference type="SMART" id="SM00421">
    <property type="entry name" value="HTH_LUXR"/>
    <property type="match status" value="1"/>
</dbReference>
<dbReference type="EMBL" id="JACHNX010000018">
    <property type="protein sequence ID" value="MBB4611056.1"/>
    <property type="molecule type" value="Genomic_DNA"/>
</dbReference>
<dbReference type="Proteomes" id="UP000704529">
    <property type="component" value="Unassembled WGS sequence"/>
</dbReference>
<dbReference type="SUPFAM" id="SSF46894">
    <property type="entry name" value="C-terminal effector domain of the bipartite response regulators"/>
    <property type="match status" value="1"/>
</dbReference>
<proteinExistence type="predicted"/>